<keyword evidence="3" id="KW-1185">Reference proteome</keyword>
<accession>A0ABU0Z7M8</accession>
<reference evidence="2 3" key="1">
    <citation type="submission" date="2023-08" db="EMBL/GenBank/DDBJ databases">
        <title>Phytohabitans sansha sp. nov., isolated from marine sediment.</title>
        <authorList>
            <person name="Zhao Y."/>
            <person name="Yi K."/>
        </authorList>
    </citation>
    <scope>NUCLEOTIDE SEQUENCE [LARGE SCALE GENOMIC DNA]</scope>
    <source>
        <strain evidence="2 3">ZYX-F-186</strain>
    </source>
</reference>
<protein>
    <submittedName>
        <fullName evidence="2">Uncharacterized protein</fullName>
    </submittedName>
</protein>
<dbReference type="Proteomes" id="UP001230908">
    <property type="component" value="Unassembled WGS sequence"/>
</dbReference>
<sequence length="56" mass="6087">MLDRQLLRDLLRRTSAVPTLAGDGVLPAPELAAGDQSVEPRVRPRAPSRPAERRTG</sequence>
<comment type="caution">
    <text evidence="2">The sequence shown here is derived from an EMBL/GenBank/DDBJ whole genome shotgun (WGS) entry which is preliminary data.</text>
</comment>
<organism evidence="2 3">
    <name type="scientific">Phytohabitans maris</name>
    <dbReference type="NCBI Taxonomy" id="3071409"/>
    <lineage>
        <taxon>Bacteria</taxon>
        <taxon>Bacillati</taxon>
        <taxon>Actinomycetota</taxon>
        <taxon>Actinomycetes</taxon>
        <taxon>Micromonosporales</taxon>
        <taxon>Micromonosporaceae</taxon>
    </lineage>
</organism>
<feature type="region of interest" description="Disordered" evidence="1">
    <location>
        <begin position="19"/>
        <end position="56"/>
    </location>
</feature>
<evidence type="ECO:0000313" key="2">
    <source>
        <dbReference type="EMBL" id="MDQ7903059.1"/>
    </source>
</evidence>
<gene>
    <name evidence="2" type="ORF">RB614_00805</name>
</gene>
<evidence type="ECO:0000313" key="3">
    <source>
        <dbReference type="Proteomes" id="UP001230908"/>
    </source>
</evidence>
<dbReference type="EMBL" id="JAVHUY010000001">
    <property type="protein sequence ID" value="MDQ7903059.1"/>
    <property type="molecule type" value="Genomic_DNA"/>
</dbReference>
<evidence type="ECO:0000256" key="1">
    <source>
        <dbReference type="SAM" id="MobiDB-lite"/>
    </source>
</evidence>
<name>A0ABU0Z7M8_9ACTN</name>
<proteinExistence type="predicted"/>